<name>A0A7Z1AY67_9PSEU</name>
<feature type="transmembrane region" description="Helical" evidence="5">
    <location>
        <begin position="57"/>
        <end position="76"/>
    </location>
</feature>
<dbReference type="GO" id="GO:0140359">
    <property type="term" value="F:ABC-type transporter activity"/>
    <property type="evidence" value="ECO:0007669"/>
    <property type="project" value="InterPro"/>
</dbReference>
<keyword evidence="8" id="KW-1185">Reference proteome</keyword>
<dbReference type="Proteomes" id="UP000185696">
    <property type="component" value="Unassembled WGS sequence"/>
</dbReference>
<dbReference type="RefSeq" id="WP_075133866.1">
    <property type="nucleotide sequence ID" value="NZ_MSIF01000007.1"/>
</dbReference>
<evidence type="ECO:0000313" key="8">
    <source>
        <dbReference type="Proteomes" id="UP000185696"/>
    </source>
</evidence>
<evidence type="ECO:0000313" key="7">
    <source>
        <dbReference type="EMBL" id="OLF10145.1"/>
    </source>
</evidence>
<comment type="caution">
    <text evidence="7">The sequence shown here is derived from an EMBL/GenBank/DDBJ whole genome shotgun (WGS) entry which is preliminary data.</text>
</comment>
<dbReference type="EMBL" id="MSIF01000007">
    <property type="protein sequence ID" value="OLF10145.1"/>
    <property type="molecule type" value="Genomic_DNA"/>
</dbReference>
<gene>
    <name evidence="7" type="ORF">BLA60_17005</name>
</gene>
<evidence type="ECO:0000256" key="3">
    <source>
        <dbReference type="ARBA" id="ARBA00022989"/>
    </source>
</evidence>
<keyword evidence="4 5" id="KW-0472">Membrane</keyword>
<feature type="domain" description="ABC-2 type transporter transmembrane" evidence="6">
    <location>
        <begin position="17"/>
        <end position="213"/>
    </location>
</feature>
<proteinExistence type="predicted"/>
<dbReference type="PANTHER" id="PTHR43229">
    <property type="entry name" value="NODULATION PROTEIN J"/>
    <property type="match status" value="1"/>
</dbReference>
<keyword evidence="3 5" id="KW-1133">Transmembrane helix</keyword>
<feature type="transmembrane region" description="Helical" evidence="5">
    <location>
        <begin position="135"/>
        <end position="157"/>
    </location>
</feature>
<feature type="transmembrane region" description="Helical" evidence="5">
    <location>
        <begin position="21"/>
        <end position="45"/>
    </location>
</feature>
<accession>A0A7Z1AY67</accession>
<evidence type="ECO:0000256" key="5">
    <source>
        <dbReference type="SAM" id="Phobius"/>
    </source>
</evidence>
<evidence type="ECO:0000259" key="6">
    <source>
        <dbReference type="Pfam" id="PF01061"/>
    </source>
</evidence>
<sequence length="247" mass="26503">MSSGSGSKLSHVIELQAKKQGSYLVVFAIIMIVVALGVAIGFSYLMSSPDDTGGGMLYLATGAPTIVLIMTALVIVPMQNAGAKLTGYIDFVKSLPVSRKLFLIADVGIWALVTVPAIAISVFVAHLIFAPGYAISWTIIPGFVLMVLSCFAIGYGYSFVMPAEPAMAVSQLIAFTSLMFSPINFPLERLPEWLQSVHEVLPIYHMAEVMRASLAHTSFSAEPVSYIVLGAWTIVGFFGAVRFLEKA</sequence>
<dbReference type="PANTHER" id="PTHR43229:SF2">
    <property type="entry name" value="NODULATION PROTEIN J"/>
    <property type="match status" value="1"/>
</dbReference>
<dbReference type="Pfam" id="PF01061">
    <property type="entry name" value="ABC2_membrane"/>
    <property type="match status" value="1"/>
</dbReference>
<feature type="transmembrane region" description="Helical" evidence="5">
    <location>
        <begin position="101"/>
        <end position="129"/>
    </location>
</feature>
<dbReference type="AlphaFoldDB" id="A0A7Z1AY67"/>
<comment type="subcellular location">
    <subcellularLocation>
        <location evidence="1">Membrane</location>
        <topology evidence="1">Multi-pass membrane protein</topology>
    </subcellularLocation>
</comment>
<protein>
    <submittedName>
        <fullName evidence="7">ABC transporter</fullName>
    </submittedName>
</protein>
<keyword evidence="2 5" id="KW-0812">Transmembrane</keyword>
<dbReference type="InterPro" id="IPR013525">
    <property type="entry name" value="ABC2_TM"/>
</dbReference>
<feature type="transmembrane region" description="Helical" evidence="5">
    <location>
        <begin position="224"/>
        <end position="244"/>
    </location>
</feature>
<organism evidence="7 8">
    <name type="scientific">Actinophytocola xinjiangensis</name>
    <dbReference type="NCBI Taxonomy" id="485602"/>
    <lineage>
        <taxon>Bacteria</taxon>
        <taxon>Bacillati</taxon>
        <taxon>Actinomycetota</taxon>
        <taxon>Actinomycetes</taxon>
        <taxon>Pseudonocardiales</taxon>
        <taxon>Pseudonocardiaceae</taxon>
    </lineage>
</organism>
<evidence type="ECO:0000256" key="4">
    <source>
        <dbReference type="ARBA" id="ARBA00023136"/>
    </source>
</evidence>
<evidence type="ECO:0000256" key="1">
    <source>
        <dbReference type="ARBA" id="ARBA00004141"/>
    </source>
</evidence>
<dbReference type="GO" id="GO:0016020">
    <property type="term" value="C:membrane"/>
    <property type="evidence" value="ECO:0007669"/>
    <property type="project" value="UniProtKB-SubCell"/>
</dbReference>
<dbReference type="InterPro" id="IPR051784">
    <property type="entry name" value="Nod_factor_ABC_transporter"/>
</dbReference>
<evidence type="ECO:0000256" key="2">
    <source>
        <dbReference type="ARBA" id="ARBA00022692"/>
    </source>
</evidence>
<feature type="transmembrane region" description="Helical" evidence="5">
    <location>
        <begin position="169"/>
        <end position="187"/>
    </location>
</feature>
<reference evidence="7 8" key="1">
    <citation type="submission" date="2016-12" db="EMBL/GenBank/DDBJ databases">
        <title>The draft genome sequence of Actinophytocola xinjiangensis.</title>
        <authorList>
            <person name="Wang W."/>
            <person name="Yuan L."/>
        </authorList>
    </citation>
    <scope>NUCLEOTIDE SEQUENCE [LARGE SCALE GENOMIC DNA]</scope>
    <source>
        <strain evidence="7 8">CGMCC 4.4663</strain>
    </source>
</reference>